<dbReference type="AlphaFoldDB" id="A0A9X4LI05"/>
<dbReference type="RefSeq" id="WP_268147764.1">
    <property type="nucleotide sequence ID" value="NZ_JAPPUW010000003.1"/>
</dbReference>
<reference evidence="2" key="1">
    <citation type="submission" date="2019-02" db="EMBL/GenBank/DDBJ databases">
        <title>Draft genome of the type strain Pelomonas aquatica CCUG 52575T.</title>
        <authorList>
            <person name="Gomila M."/>
            <person name="Lalucat J."/>
        </authorList>
    </citation>
    <scope>NUCLEOTIDE SEQUENCE</scope>
    <source>
        <strain evidence="2">CCUG 52575</strain>
    </source>
</reference>
<evidence type="ECO:0000313" key="2">
    <source>
        <dbReference type="EMBL" id="MDG0863286.1"/>
    </source>
</evidence>
<gene>
    <name evidence="2" type="ORF">EXJ73_12505</name>
</gene>
<keyword evidence="1" id="KW-1133">Transmembrane helix</keyword>
<feature type="transmembrane region" description="Helical" evidence="1">
    <location>
        <begin position="20"/>
        <end position="42"/>
    </location>
</feature>
<keyword evidence="1" id="KW-0812">Transmembrane</keyword>
<dbReference type="Proteomes" id="UP001152766">
    <property type="component" value="Unassembled WGS sequence"/>
</dbReference>
<organism evidence="2 3">
    <name type="scientific">Pelomonas aquatica</name>
    <dbReference type="NCBI Taxonomy" id="431058"/>
    <lineage>
        <taxon>Bacteria</taxon>
        <taxon>Pseudomonadati</taxon>
        <taxon>Pseudomonadota</taxon>
        <taxon>Betaproteobacteria</taxon>
        <taxon>Burkholderiales</taxon>
        <taxon>Sphaerotilaceae</taxon>
        <taxon>Roseateles</taxon>
    </lineage>
</organism>
<comment type="caution">
    <text evidence="2">The sequence shown here is derived from an EMBL/GenBank/DDBJ whole genome shotgun (WGS) entry which is preliminary data.</text>
</comment>
<keyword evidence="1" id="KW-0472">Membrane</keyword>
<dbReference type="EMBL" id="SGUG01000016">
    <property type="protein sequence ID" value="MDG0863286.1"/>
    <property type="molecule type" value="Genomic_DNA"/>
</dbReference>
<accession>A0A9X4LI05</accession>
<name>A0A9X4LI05_9BURK</name>
<proteinExistence type="predicted"/>
<feature type="transmembrane region" description="Helical" evidence="1">
    <location>
        <begin position="54"/>
        <end position="77"/>
    </location>
</feature>
<feature type="transmembrane region" description="Helical" evidence="1">
    <location>
        <begin position="97"/>
        <end position="118"/>
    </location>
</feature>
<evidence type="ECO:0000313" key="3">
    <source>
        <dbReference type="Proteomes" id="UP001152766"/>
    </source>
</evidence>
<protein>
    <submittedName>
        <fullName evidence="2">Uncharacterized protein</fullName>
    </submittedName>
</protein>
<keyword evidence="3" id="KW-1185">Reference proteome</keyword>
<evidence type="ECO:0000256" key="1">
    <source>
        <dbReference type="SAM" id="Phobius"/>
    </source>
</evidence>
<sequence>MAGQAADAPANPFAGLYEFIKGHLVVVNNLIAFSCFAVGALDFMAPKLWLLPRIVYSCTAMLAAAMLAAAVVPSLAAKAQARFFGPAPSHEPLWRRGGWQFGFAMLCVVSIVGFASVAKASVGGLAASQFPAVRSLQEELLSIRAGLSDISSGVGQANAKLDALVGAEGDPRRALASRGYSVSHNGLKEAIGQGDEQAVAWFSQIKVPISDEGVMGRLLHTQPWNPRIAASLDPSMFSEPAACVPNWIHFVSEPLDERLSAYARLCGKGKLGSLRAALDYQMPRSQPEEREKLRRMLAILASI</sequence>